<reference evidence="2 4" key="1">
    <citation type="journal article" date="2012" name="Nature">
        <title>Algal genomes reveal evolutionary mosaicism and the fate of nucleomorphs.</title>
        <authorList>
            <consortium name="DOE Joint Genome Institute"/>
            <person name="Curtis B.A."/>
            <person name="Tanifuji G."/>
            <person name="Burki F."/>
            <person name="Gruber A."/>
            <person name="Irimia M."/>
            <person name="Maruyama S."/>
            <person name="Arias M.C."/>
            <person name="Ball S.G."/>
            <person name="Gile G.H."/>
            <person name="Hirakawa Y."/>
            <person name="Hopkins J.F."/>
            <person name="Kuo A."/>
            <person name="Rensing S.A."/>
            <person name="Schmutz J."/>
            <person name="Symeonidi A."/>
            <person name="Elias M."/>
            <person name="Eveleigh R.J."/>
            <person name="Herman E.K."/>
            <person name="Klute M.J."/>
            <person name="Nakayama T."/>
            <person name="Obornik M."/>
            <person name="Reyes-Prieto A."/>
            <person name="Armbrust E.V."/>
            <person name="Aves S.J."/>
            <person name="Beiko R.G."/>
            <person name="Coutinho P."/>
            <person name="Dacks J.B."/>
            <person name="Durnford D.G."/>
            <person name="Fast N.M."/>
            <person name="Green B.R."/>
            <person name="Grisdale C.J."/>
            <person name="Hempel F."/>
            <person name="Henrissat B."/>
            <person name="Hoppner M.P."/>
            <person name="Ishida K."/>
            <person name="Kim E."/>
            <person name="Koreny L."/>
            <person name="Kroth P.G."/>
            <person name="Liu Y."/>
            <person name="Malik S.B."/>
            <person name="Maier U.G."/>
            <person name="McRose D."/>
            <person name="Mock T."/>
            <person name="Neilson J.A."/>
            <person name="Onodera N.T."/>
            <person name="Poole A.M."/>
            <person name="Pritham E.J."/>
            <person name="Richards T.A."/>
            <person name="Rocap G."/>
            <person name="Roy S.W."/>
            <person name="Sarai C."/>
            <person name="Schaack S."/>
            <person name="Shirato S."/>
            <person name="Slamovits C.H."/>
            <person name="Spencer D.F."/>
            <person name="Suzuki S."/>
            <person name="Worden A.Z."/>
            <person name="Zauner S."/>
            <person name="Barry K."/>
            <person name="Bell C."/>
            <person name="Bharti A.K."/>
            <person name="Crow J.A."/>
            <person name="Grimwood J."/>
            <person name="Kramer R."/>
            <person name="Lindquist E."/>
            <person name="Lucas S."/>
            <person name="Salamov A."/>
            <person name="McFadden G.I."/>
            <person name="Lane C.E."/>
            <person name="Keeling P.J."/>
            <person name="Gray M.W."/>
            <person name="Grigoriev I.V."/>
            <person name="Archibald J.M."/>
        </authorList>
    </citation>
    <scope>NUCLEOTIDE SEQUENCE</scope>
    <source>
        <strain evidence="2 4">CCMP2712</strain>
    </source>
</reference>
<dbReference type="PaxDb" id="55529-EKX33760"/>
<dbReference type="HOGENOM" id="CLU_3093863_0_0_1"/>
<reference evidence="4" key="2">
    <citation type="submission" date="2012-11" db="EMBL/GenBank/DDBJ databases">
        <authorList>
            <person name="Kuo A."/>
            <person name="Curtis B.A."/>
            <person name="Tanifuji G."/>
            <person name="Burki F."/>
            <person name="Gruber A."/>
            <person name="Irimia M."/>
            <person name="Maruyama S."/>
            <person name="Arias M.C."/>
            <person name="Ball S.G."/>
            <person name="Gile G.H."/>
            <person name="Hirakawa Y."/>
            <person name="Hopkins J.F."/>
            <person name="Rensing S.A."/>
            <person name="Schmutz J."/>
            <person name="Symeonidi A."/>
            <person name="Elias M."/>
            <person name="Eveleigh R.J."/>
            <person name="Herman E.K."/>
            <person name="Klute M.J."/>
            <person name="Nakayama T."/>
            <person name="Obornik M."/>
            <person name="Reyes-Prieto A."/>
            <person name="Armbrust E.V."/>
            <person name="Aves S.J."/>
            <person name="Beiko R.G."/>
            <person name="Coutinho P."/>
            <person name="Dacks J.B."/>
            <person name="Durnford D.G."/>
            <person name="Fast N.M."/>
            <person name="Green B.R."/>
            <person name="Grisdale C."/>
            <person name="Hempe F."/>
            <person name="Henrissat B."/>
            <person name="Hoppner M.P."/>
            <person name="Ishida K.-I."/>
            <person name="Kim E."/>
            <person name="Koreny L."/>
            <person name="Kroth P.G."/>
            <person name="Liu Y."/>
            <person name="Malik S.-B."/>
            <person name="Maier U.G."/>
            <person name="McRose D."/>
            <person name="Mock T."/>
            <person name="Neilson J.A."/>
            <person name="Onodera N.T."/>
            <person name="Poole A.M."/>
            <person name="Pritham E.J."/>
            <person name="Richards T.A."/>
            <person name="Rocap G."/>
            <person name="Roy S.W."/>
            <person name="Sarai C."/>
            <person name="Schaack S."/>
            <person name="Shirato S."/>
            <person name="Slamovits C.H."/>
            <person name="Spencer D.F."/>
            <person name="Suzuki S."/>
            <person name="Worden A.Z."/>
            <person name="Zauner S."/>
            <person name="Barry K."/>
            <person name="Bell C."/>
            <person name="Bharti A.K."/>
            <person name="Crow J.A."/>
            <person name="Grimwood J."/>
            <person name="Kramer R."/>
            <person name="Lindquist E."/>
            <person name="Lucas S."/>
            <person name="Salamov A."/>
            <person name="McFadden G.I."/>
            <person name="Lane C.E."/>
            <person name="Keeling P.J."/>
            <person name="Gray M.W."/>
            <person name="Grigoriev I.V."/>
            <person name="Archibald J.M."/>
        </authorList>
    </citation>
    <scope>NUCLEOTIDE SEQUENCE</scope>
    <source>
        <strain evidence="4">CCMP2712</strain>
    </source>
</reference>
<dbReference type="GeneID" id="17290520"/>
<reference evidence="3" key="3">
    <citation type="submission" date="2016-03" db="UniProtKB">
        <authorList>
            <consortium name="EnsemblProtists"/>
        </authorList>
    </citation>
    <scope>IDENTIFICATION</scope>
</reference>
<evidence type="ECO:0000313" key="3">
    <source>
        <dbReference type="EnsemblProtists" id="EKX33760"/>
    </source>
</evidence>
<dbReference type="EMBL" id="JH993130">
    <property type="protein sequence ID" value="EKX33760.1"/>
    <property type="molecule type" value="Genomic_DNA"/>
</dbReference>
<dbReference type="AlphaFoldDB" id="L1ID52"/>
<evidence type="ECO:0000313" key="2">
    <source>
        <dbReference type="EMBL" id="EKX33760.1"/>
    </source>
</evidence>
<sequence>FESSGGNRRQRHQRAELGRCSQDSLSINQQIKFSFPDILTKHNSRDPRRLAL</sequence>
<dbReference type="EnsemblProtists" id="EKX33760">
    <property type="protein sequence ID" value="EKX33760"/>
    <property type="gene ID" value="GUITHDRAFT_155938"/>
</dbReference>
<organism evidence="2">
    <name type="scientific">Guillardia theta (strain CCMP2712)</name>
    <name type="common">Cryptophyte</name>
    <dbReference type="NCBI Taxonomy" id="905079"/>
    <lineage>
        <taxon>Eukaryota</taxon>
        <taxon>Cryptophyceae</taxon>
        <taxon>Pyrenomonadales</taxon>
        <taxon>Geminigeraceae</taxon>
        <taxon>Guillardia</taxon>
    </lineage>
</organism>
<protein>
    <submittedName>
        <fullName evidence="2 3">Uncharacterized protein</fullName>
    </submittedName>
</protein>
<evidence type="ECO:0000256" key="1">
    <source>
        <dbReference type="SAM" id="MobiDB-lite"/>
    </source>
</evidence>
<feature type="non-terminal residue" evidence="2">
    <location>
        <position position="1"/>
    </location>
</feature>
<feature type="region of interest" description="Disordered" evidence="1">
    <location>
        <begin position="1"/>
        <end position="21"/>
    </location>
</feature>
<gene>
    <name evidence="2" type="ORF">GUITHDRAFT_155938</name>
</gene>
<dbReference type="Proteomes" id="UP000011087">
    <property type="component" value="Unassembled WGS sequence"/>
</dbReference>
<proteinExistence type="predicted"/>
<name>L1ID52_GUITC</name>
<keyword evidence="4" id="KW-1185">Reference proteome</keyword>
<dbReference type="RefSeq" id="XP_005820740.1">
    <property type="nucleotide sequence ID" value="XM_005820683.1"/>
</dbReference>
<accession>L1ID52</accession>
<dbReference type="KEGG" id="gtt:GUITHDRAFT_155938"/>
<evidence type="ECO:0000313" key="4">
    <source>
        <dbReference type="Proteomes" id="UP000011087"/>
    </source>
</evidence>